<evidence type="ECO:0000259" key="10">
    <source>
        <dbReference type="PROSITE" id="PS50158"/>
    </source>
</evidence>
<dbReference type="Proteomes" id="UP000325315">
    <property type="component" value="Unassembled WGS sequence"/>
</dbReference>
<dbReference type="Gene3D" id="2.40.70.10">
    <property type="entry name" value="Acid Proteases"/>
    <property type="match status" value="1"/>
</dbReference>
<keyword evidence="8" id="KW-0479">Metal-binding</keyword>
<keyword evidence="8" id="KW-0862">Zinc</keyword>
<keyword evidence="1" id="KW-0645">Protease</keyword>
<dbReference type="Pfam" id="PF03732">
    <property type="entry name" value="Retrotrans_gag"/>
    <property type="match status" value="1"/>
</dbReference>
<keyword evidence="3" id="KW-0548">Nucleotidyltransferase</keyword>
<keyword evidence="2" id="KW-0808">Transferase</keyword>
<dbReference type="InterPro" id="IPR021109">
    <property type="entry name" value="Peptidase_aspartic_dom_sf"/>
</dbReference>
<evidence type="ECO:0000256" key="8">
    <source>
        <dbReference type="PROSITE-ProRule" id="PRU00047"/>
    </source>
</evidence>
<dbReference type="CDD" id="cd01647">
    <property type="entry name" value="RT_LTR"/>
    <property type="match status" value="1"/>
</dbReference>
<dbReference type="FunFam" id="3.30.70.270:FF:000003">
    <property type="entry name" value="Transposon Ty3-G Gag-Pol polyprotein"/>
    <property type="match status" value="1"/>
</dbReference>
<sequence length="668" mass="76405">MGHMGILSSQVQKEIYKPVKCKEFLKLKQGRMYVTEYEREFVRLSKYARECVSTESIMCKTFEDGLNEEIRLLVGILELKKVLVLVDKACKAEELGKEKRKTDFEARDSRKRSMSKPYQSSSKKSWDLYSHLNISVGYDNKDHGKQYSSPKAQATSVSSVGSVRNNKPKCQQYGRRHFGDYWMNNKCCFKCGSQDHFIRDCPKLPKKYRYQNARLTNTAARGRPPRNARNVSSSKGTTKDSTVRSEARALARAYAIRTREDASSLDVIAVSNPLGKYVLVDKVCKNCPLMTRGYCFPVNLMLLPFDEFNVILGMDWLMLHDAVVNCRRKAIELKCQNSEILRIELDESSGLPIMISSMSAQKYMRKGCDAYLTYVLDTKVSEPKIESVPVVCEYPDVFLEDLPGLPPIREVEFAIELVPGTSPISIPPYRMAPTELKELKAQLQGLTNRGFARPIFSPWGAPVLFVKKKDGSMSLCIDYRQLNKVTIKNKYLLLIIDYLFDQLKRATVFSKIDLRSGYYQLQVKDSDVSKTAFRTRCGHYEFLVMPFGLTNAPVLDRFLVVFIDDILIYSRDESEHAEHLRIVLKTLRDRQLFAKFSKCEFCLREVGFSGHIVSTEGIQVDLSKISIVVDWKPPRNVSKVQSFLGLASYYRHFVKGSSMIATLMTRLL</sequence>
<dbReference type="GO" id="GO:0003676">
    <property type="term" value="F:nucleic acid binding"/>
    <property type="evidence" value="ECO:0007669"/>
    <property type="project" value="InterPro"/>
</dbReference>
<dbReference type="FunFam" id="3.10.10.10:FF:000007">
    <property type="entry name" value="Retrovirus-related Pol polyprotein from transposon 17.6-like Protein"/>
    <property type="match status" value="1"/>
</dbReference>
<dbReference type="SUPFAM" id="SSF56672">
    <property type="entry name" value="DNA/RNA polymerases"/>
    <property type="match status" value="1"/>
</dbReference>
<evidence type="ECO:0000256" key="7">
    <source>
        <dbReference type="ARBA" id="ARBA00022918"/>
    </source>
</evidence>
<dbReference type="EMBL" id="SMMG02000002">
    <property type="protein sequence ID" value="KAA3483624.1"/>
    <property type="molecule type" value="Genomic_DNA"/>
</dbReference>
<protein>
    <submittedName>
        <fullName evidence="11">DNA/RNA polymerases superfamily protein</fullName>
    </submittedName>
</protein>
<dbReference type="GO" id="GO:0008270">
    <property type="term" value="F:zinc ion binding"/>
    <property type="evidence" value="ECO:0007669"/>
    <property type="project" value="UniProtKB-KW"/>
</dbReference>
<dbReference type="GO" id="GO:0004519">
    <property type="term" value="F:endonuclease activity"/>
    <property type="evidence" value="ECO:0007669"/>
    <property type="project" value="UniProtKB-KW"/>
</dbReference>
<evidence type="ECO:0000313" key="11">
    <source>
        <dbReference type="EMBL" id="KAA3483624.1"/>
    </source>
</evidence>
<feature type="region of interest" description="Disordered" evidence="9">
    <location>
        <begin position="101"/>
        <end position="121"/>
    </location>
</feature>
<dbReference type="GO" id="GO:0008233">
    <property type="term" value="F:peptidase activity"/>
    <property type="evidence" value="ECO:0007669"/>
    <property type="project" value="UniProtKB-KW"/>
</dbReference>
<gene>
    <name evidence="11" type="ORF">EPI10_005783</name>
</gene>
<dbReference type="GO" id="GO:0006508">
    <property type="term" value="P:proteolysis"/>
    <property type="evidence" value="ECO:0007669"/>
    <property type="project" value="UniProtKB-KW"/>
</dbReference>
<keyword evidence="6" id="KW-0378">Hydrolase</keyword>
<evidence type="ECO:0000256" key="6">
    <source>
        <dbReference type="ARBA" id="ARBA00022801"/>
    </source>
</evidence>
<dbReference type="InterPro" id="IPR036875">
    <property type="entry name" value="Znf_CCHC_sf"/>
</dbReference>
<dbReference type="CDD" id="cd00303">
    <property type="entry name" value="retropepsin_like"/>
    <property type="match status" value="1"/>
</dbReference>
<dbReference type="PANTHER" id="PTHR24559:SF444">
    <property type="entry name" value="REVERSE TRANSCRIPTASE DOMAIN-CONTAINING PROTEIN"/>
    <property type="match status" value="1"/>
</dbReference>
<evidence type="ECO:0000256" key="2">
    <source>
        <dbReference type="ARBA" id="ARBA00022679"/>
    </source>
</evidence>
<reference evidence="12" key="1">
    <citation type="journal article" date="2019" name="Plant Biotechnol. J.">
        <title>Genome sequencing of the Australian wild diploid species Gossypium australe highlights disease resistance and delayed gland morphogenesis.</title>
        <authorList>
            <person name="Cai Y."/>
            <person name="Cai X."/>
            <person name="Wang Q."/>
            <person name="Wang P."/>
            <person name="Zhang Y."/>
            <person name="Cai C."/>
            <person name="Xu Y."/>
            <person name="Wang K."/>
            <person name="Zhou Z."/>
            <person name="Wang C."/>
            <person name="Geng S."/>
            <person name="Li B."/>
            <person name="Dong Q."/>
            <person name="Hou Y."/>
            <person name="Wang H."/>
            <person name="Ai P."/>
            <person name="Liu Z."/>
            <person name="Yi F."/>
            <person name="Sun M."/>
            <person name="An G."/>
            <person name="Cheng J."/>
            <person name="Zhang Y."/>
            <person name="Shi Q."/>
            <person name="Xie Y."/>
            <person name="Shi X."/>
            <person name="Chang Y."/>
            <person name="Huang F."/>
            <person name="Chen Y."/>
            <person name="Hong S."/>
            <person name="Mi L."/>
            <person name="Sun Q."/>
            <person name="Zhang L."/>
            <person name="Zhou B."/>
            <person name="Peng R."/>
            <person name="Zhang X."/>
            <person name="Liu F."/>
        </authorList>
    </citation>
    <scope>NUCLEOTIDE SEQUENCE [LARGE SCALE GENOMIC DNA]</scope>
    <source>
        <strain evidence="12">cv. PA1801</strain>
    </source>
</reference>
<feature type="domain" description="CCHC-type" evidence="10">
    <location>
        <begin position="188"/>
        <end position="203"/>
    </location>
</feature>
<keyword evidence="12" id="KW-1185">Reference proteome</keyword>
<evidence type="ECO:0000256" key="5">
    <source>
        <dbReference type="ARBA" id="ARBA00022759"/>
    </source>
</evidence>
<evidence type="ECO:0000256" key="1">
    <source>
        <dbReference type="ARBA" id="ARBA00022670"/>
    </source>
</evidence>
<comment type="caution">
    <text evidence="11">The sequence shown here is derived from an EMBL/GenBank/DDBJ whole genome shotgun (WGS) entry which is preliminary data.</text>
</comment>
<dbReference type="PANTHER" id="PTHR24559">
    <property type="entry name" value="TRANSPOSON TY3-I GAG-POL POLYPROTEIN"/>
    <property type="match status" value="1"/>
</dbReference>
<dbReference type="GO" id="GO:0003964">
    <property type="term" value="F:RNA-directed DNA polymerase activity"/>
    <property type="evidence" value="ECO:0007669"/>
    <property type="project" value="UniProtKB-KW"/>
</dbReference>
<dbReference type="Pfam" id="PF08284">
    <property type="entry name" value="RVP_2"/>
    <property type="match status" value="1"/>
</dbReference>
<dbReference type="InterPro" id="IPR043502">
    <property type="entry name" value="DNA/RNA_pol_sf"/>
</dbReference>
<dbReference type="SUPFAM" id="SSF57756">
    <property type="entry name" value="Retrovirus zinc finger-like domains"/>
    <property type="match status" value="1"/>
</dbReference>
<keyword evidence="5" id="KW-0255">Endonuclease</keyword>
<evidence type="ECO:0000256" key="3">
    <source>
        <dbReference type="ARBA" id="ARBA00022695"/>
    </source>
</evidence>
<keyword evidence="8" id="KW-0863">Zinc-finger</keyword>
<dbReference type="Gene3D" id="4.10.60.10">
    <property type="entry name" value="Zinc finger, CCHC-type"/>
    <property type="match status" value="1"/>
</dbReference>
<feature type="compositionally biased region" description="Polar residues" evidence="9">
    <location>
        <begin position="146"/>
        <end position="165"/>
    </location>
</feature>
<evidence type="ECO:0000256" key="4">
    <source>
        <dbReference type="ARBA" id="ARBA00022722"/>
    </source>
</evidence>
<dbReference type="Gene3D" id="3.30.70.270">
    <property type="match status" value="2"/>
</dbReference>
<feature type="region of interest" description="Disordered" evidence="9">
    <location>
        <begin position="217"/>
        <end position="244"/>
    </location>
</feature>
<evidence type="ECO:0000313" key="12">
    <source>
        <dbReference type="Proteomes" id="UP000325315"/>
    </source>
</evidence>
<keyword evidence="4" id="KW-0540">Nuclease</keyword>
<organism evidence="11 12">
    <name type="scientific">Gossypium australe</name>
    <dbReference type="NCBI Taxonomy" id="47621"/>
    <lineage>
        <taxon>Eukaryota</taxon>
        <taxon>Viridiplantae</taxon>
        <taxon>Streptophyta</taxon>
        <taxon>Embryophyta</taxon>
        <taxon>Tracheophyta</taxon>
        <taxon>Spermatophyta</taxon>
        <taxon>Magnoliopsida</taxon>
        <taxon>eudicotyledons</taxon>
        <taxon>Gunneridae</taxon>
        <taxon>Pentapetalae</taxon>
        <taxon>rosids</taxon>
        <taxon>malvids</taxon>
        <taxon>Malvales</taxon>
        <taxon>Malvaceae</taxon>
        <taxon>Malvoideae</taxon>
        <taxon>Gossypium</taxon>
    </lineage>
</organism>
<dbReference type="InterPro" id="IPR000477">
    <property type="entry name" value="RT_dom"/>
</dbReference>
<name>A0A5B6WQY5_9ROSI</name>
<dbReference type="AlphaFoldDB" id="A0A5B6WQY5"/>
<proteinExistence type="predicted"/>
<feature type="region of interest" description="Disordered" evidence="9">
    <location>
        <begin position="140"/>
        <end position="165"/>
    </location>
</feature>
<dbReference type="OrthoDB" id="1749844at2759"/>
<dbReference type="SMART" id="SM00343">
    <property type="entry name" value="ZnF_C2HC"/>
    <property type="match status" value="1"/>
</dbReference>
<dbReference type="InterPro" id="IPR053134">
    <property type="entry name" value="RNA-dir_DNA_polymerase"/>
</dbReference>
<dbReference type="PROSITE" id="PS50158">
    <property type="entry name" value="ZF_CCHC"/>
    <property type="match status" value="1"/>
</dbReference>
<evidence type="ECO:0000256" key="9">
    <source>
        <dbReference type="SAM" id="MobiDB-lite"/>
    </source>
</evidence>
<dbReference type="Gene3D" id="3.10.10.10">
    <property type="entry name" value="HIV Type 1 Reverse Transcriptase, subunit A, domain 1"/>
    <property type="match status" value="1"/>
</dbReference>
<dbReference type="InterPro" id="IPR005162">
    <property type="entry name" value="Retrotrans_gag_dom"/>
</dbReference>
<accession>A0A5B6WQY5</accession>
<feature type="compositionally biased region" description="Low complexity" evidence="9">
    <location>
        <begin position="219"/>
        <end position="230"/>
    </location>
</feature>
<dbReference type="InterPro" id="IPR001878">
    <property type="entry name" value="Znf_CCHC"/>
</dbReference>
<dbReference type="Pfam" id="PF00078">
    <property type="entry name" value="RVT_1"/>
    <property type="match status" value="1"/>
</dbReference>
<keyword evidence="7" id="KW-0695">RNA-directed DNA polymerase</keyword>
<dbReference type="InterPro" id="IPR043128">
    <property type="entry name" value="Rev_trsase/Diguanyl_cyclase"/>
</dbReference>